<dbReference type="Gene3D" id="1.10.10.2840">
    <property type="entry name" value="PucR C-terminal helix-turn-helix domain"/>
    <property type="match status" value="1"/>
</dbReference>
<dbReference type="Pfam" id="PF17853">
    <property type="entry name" value="GGDEF_2"/>
    <property type="match status" value="1"/>
</dbReference>
<proteinExistence type="inferred from homology"/>
<dbReference type="EMBL" id="CP114014">
    <property type="protein sequence ID" value="XAY06766.1"/>
    <property type="molecule type" value="Genomic_DNA"/>
</dbReference>
<reference evidence="4" key="1">
    <citation type="submission" date="2022-12" db="EMBL/GenBank/DDBJ databases">
        <title>Paraconexibacter alkalitolerans sp. nov. and Baekduia alba sp. nov., isolated from soil and emended description of the genera Paraconexibacter (Chun et al., 2020) and Baekduia (An et al., 2020).</title>
        <authorList>
            <person name="Vieira S."/>
            <person name="Huber K.J."/>
            <person name="Geppert A."/>
            <person name="Wolf J."/>
            <person name="Neumann-Schaal M."/>
            <person name="Muesken M."/>
            <person name="Overmann J."/>
        </authorList>
    </citation>
    <scope>NUCLEOTIDE SEQUENCE</scope>
    <source>
        <strain evidence="4">AEG42_29</strain>
    </source>
</reference>
<evidence type="ECO:0000259" key="3">
    <source>
        <dbReference type="Pfam" id="PF17853"/>
    </source>
</evidence>
<sequence length="307" mass="33888">MLDEPAPGFKTTIVALSRTMTTAMFDDLLADRRGDPGLSDVLDAVEARYDALQAESTRTRENVRRPLVEQILDGRLDDPGRDTDEVLGYRLAGTHLALRLEAPRGRLFSEELEPLRLAAGADHVLLMADGAQSWIGWLGRPDAFAEHDLARLRTAAAERATRLTVGEPATGITGFRRTREQAREAATVQHMLLDAPPTLWFRDVWLETVLLQDTSRARAFLVAQLGQLLPPGAVNDRVCETLLAWLSTGSHVAAAATLGIHENTVRNRLRQAEAAIGGATIQHRRVEIEVALRLRRTRLLDDDHIVG</sequence>
<evidence type="ECO:0000313" key="4">
    <source>
        <dbReference type="EMBL" id="XAY06766.1"/>
    </source>
</evidence>
<protein>
    <recommendedName>
        <fullName evidence="5">PucR C-terminal helix-turn-helix domain-containing protein</fullName>
    </recommendedName>
</protein>
<evidence type="ECO:0000256" key="1">
    <source>
        <dbReference type="ARBA" id="ARBA00006754"/>
    </source>
</evidence>
<feature type="domain" description="CdaR GGDEF-like" evidence="3">
    <location>
        <begin position="85"/>
        <end position="187"/>
    </location>
</feature>
<feature type="domain" description="PucR C-terminal helix-turn-helix" evidence="2">
    <location>
        <begin position="240"/>
        <end position="293"/>
    </location>
</feature>
<organism evidence="4">
    <name type="scientific">Paraconexibacter sp. AEG42_29</name>
    <dbReference type="NCBI Taxonomy" id="2997339"/>
    <lineage>
        <taxon>Bacteria</taxon>
        <taxon>Bacillati</taxon>
        <taxon>Actinomycetota</taxon>
        <taxon>Thermoleophilia</taxon>
        <taxon>Solirubrobacterales</taxon>
        <taxon>Paraconexibacteraceae</taxon>
        <taxon>Paraconexibacter</taxon>
    </lineage>
</organism>
<accession>A0AAU7AZ65</accession>
<evidence type="ECO:0008006" key="5">
    <source>
        <dbReference type="Google" id="ProtNLM"/>
    </source>
</evidence>
<dbReference type="PANTHER" id="PTHR33744:SF1">
    <property type="entry name" value="DNA-BINDING TRANSCRIPTIONAL ACTIVATOR ADER"/>
    <property type="match status" value="1"/>
</dbReference>
<dbReference type="InterPro" id="IPR041522">
    <property type="entry name" value="CdaR_GGDEF"/>
</dbReference>
<dbReference type="InterPro" id="IPR051448">
    <property type="entry name" value="CdaR-like_regulators"/>
</dbReference>
<dbReference type="KEGG" id="parq:DSM112329_03644"/>
<name>A0AAU7AZ65_9ACTN</name>
<dbReference type="Pfam" id="PF13556">
    <property type="entry name" value="HTH_30"/>
    <property type="match status" value="1"/>
</dbReference>
<dbReference type="AlphaFoldDB" id="A0AAU7AZ65"/>
<dbReference type="RefSeq" id="WP_354697984.1">
    <property type="nucleotide sequence ID" value="NZ_CP114014.1"/>
</dbReference>
<dbReference type="InterPro" id="IPR042070">
    <property type="entry name" value="PucR_C-HTH_sf"/>
</dbReference>
<dbReference type="PANTHER" id="PTHR33744">
    <property type="entry name" value="CARBOHYDRATE DIACID REGULATOR"/>
    <property type="match status" value="1"/>
</dbReference>
<evidence type="ECO:0000259" key="2">
    <source>
        <dbReference type="Pfam" id="PF13556"/>
    </source>
</evidence>
<dbReference type="InterPro" id="IPR025736">
    <property type="entry name" value="PucR_C-HTH_dom"/>
</dbReference>
<gene>
    <name evidence="4" type="ORF">DSM112329_03644</name>
</gene>
<comment type="similarity">
    <text evidence="1">Belongs to the CdaR family.</text>
</comment>